<reference evidence="1 2" key="1">
    <citation type="submission" date="2017-04" db="EMBL/GenBank/DDBJ databases">
        <authorList>
            <person name="Afonso C.L."/>
            <person name="Miller P.J."/>
            <person name="Scott M.A."/>
            <person name="Spackman E."/>
            <person name="Goraichik I."/>
            <person name="Dimitrov K.M."/>
            <person name="Suarez D.L."/>
            <person name="Swayne D.E."/>
        </authorList>
    </citation>
    <scope>NUCLEOTIDE SEQUENCE [LARGE SCALE GENOMIC DNA]</scope>
    <source>
        <strain evidence="1 2">DSM 22418</strain>
    </source>
</reference>
<evidence type="ECO:0000313" key="1">
    <source>
        <dbReference type="EMBL" id="SMG28536.1"/>
    </source>
</evidence>
<keyword evidence="2" id="KW-1185">Reference proteome</keyword>
<organism evidence="1 2">
    <name type="scientific">Sphingobacterium psychroaquaticum</name>
    <dbReference type="NCBI Taxonomy" id="561061"/>
    <lineage>
        <taxon>Bacteria</taxon>
        <taxon>Pseudomonadati</taxon>
        <taxon>Bacteroidota</taxon>
        <taxon>Sphingobacteriia</taxon>
        <taxon>Sphingobacteriales</taxon>
        <taxon>Sphingobacteriaceae</taxon>
        <taxon>Sphingobacterium</taxon>
    </lineage>
</organism>
<dbReference type="AlphaFoldDB" id="A0A1X7JM87"/>
<gene>
    <name evidence="1" type="ORF">SAMN05660862_1814</name>
</gene>
<proteinExistence type="predicted"/>
<dbReference type="EMBL" id="FXAU01000003">
    <property type="protein sequence ID" value="SMG28536.1"/>
    <property type="molecule type" value="Genomic_DNA"/>
</dbReference>
<dbReference type="OrthoDB" id="708721at2"/>
<sequence>MKRNQFFQKALAITAVAVFTLSFNTKSEANGLRPDQPVTVAAIPCGYEYAVVGNPGSPSSPASFGDVYVTLGTSSASQSSTASSAAQLVFTSRVNSFVINNTNFELKKLEGVDICDVTASDWNDAAATTITSPAGNNVWYTYVSQVATPIPGVVLLVRNNFSGDTWAFTLESATAATISTSPLTIQGTNTINVRKL</sequence>
<name>A0A1X7JM87_9SPHI</name>
<accession>A0A1X7JM87</accession>
<dbReference type="RefSeq" id="WP_085472581.1">
    <property type="nucleotide sequence ID" value="NZ_CP038029.1"/>
</dbReference>
<dbReference type="Proteomes" id="UP000192980">
    <property type="component" value="Unassembled WGS sequence"/>
</dbReference>
<protein>
    <submittedName>
        <fullName evidence="1">Uncharacterized protein</fullName>
    </submittedName>
</protein>
<dbReference type="STRING" id="561061.SAMN05660862_1814"/>
<evidence type="ECO:0000313" key="2">
    <source>
        <dbReference type="Proteomes" id="UP000192980"/>
    </source>
</evidence>